<comment type="caution">
    <text evidence="2">The sequence shown here is derived from an EMBL/GenBank/DDBJ whole genome shotgun (WGS) entry which is preliminary data.</text>
</comment>
<dbReference type="InterPro" id="IPR021324">
    <property type="entry name" value="DUF2929"/>
</dbReference>
<keyword evidence="3" id="KW-1185">Reference proteome</keyword>
<gene>
    <name evidence="2" type="ORF">ACFQU8_03210</name>
</gene>
<sequence length="58" mass="6317">MRFIWPLIWTFVISCAVSYVLSSMAGNAFQIGGTLVMTIAISVAVYVLGEGMLKDESQ</sequence>
<proteinExistence type="predicted"/>
<name>A0ABW2UR59_9BACI</name>
<reference evidence="3" key="1">
    <citation type="journal article" date="2019" name="Int. J. Syst. Evol. Microbiol.">
        <title>The Global Catalogue of Microorganisms (GCM) 10K type strain sequencing project: providing services to taxonomists for standard genome sequencing and annotation.</title>
        <authorList>
            <consortium name="The Broad Institute Genomics Platform"/>
            <consortium name="The Broad Institute Genome Sequencing Center for Infectious Disease"/>
            <person name="Wu L."/>
            <person name="Ma J."/>
        </authorList>
    </citation>
    <scope>NUCLEOTIDE SEQUENCE [LARGE SCALE GENOMIC DNA]</scope>
    <source>
        <strain evidence="3">JCM 30234</strain>
    </source>
</reference>
<evidence type="ECO:0000256" key="1">
    <source>
        <dbReference type="SAM" id="Phobius"/>
    </source>
</evidence>
<feature type="transmembrane region" description="Helical" evidence="1">
    <location>
        <begin position="28"/>
        <end position="48"/>
    </location>
</feature>
<evidence type="ECO:0000313" key="3">
    <source>
        <dbReference type="Proteomes" id="UP001596620"/>
    </source>
</evidence>
<keyword evidence="1" id="KW-1133">Transmembrane helix</keyword>
<dbReference type="Pfam" id="PF11151">
    <property type="entry name" value="DUF2929"/>
    <property type="match status" value="1"/>
</dbReference>
<dbReference type="Proteomes" id="UP001596620">
    <property type="component" value="Unassembled WGS sequence"/>
</dbReference>
<evidence type="ECO:0000313" key="2">
    <source>
        <dbReference type="EMBL" id="MFC7746249.1"/>
    </source>
</evidence>
<accession>A0ABW2UR59</accession>
<protein>
    <submittedName>
        <fullName evidence="2">DUF2929 family protein</fullName>
    </submittedName>
</protein>
<keyword evidence="1" id="KW-0812">Transmembrane</keyword>
<keyword evidence="1" id="KW-0472">Membrane</keyword>
<dbReference type="PROSITE" id="PS51257">
    <property type="entry name" value="PROKAR_LIPOPROTEIN"/>
    <property type="match status" value="1"/>
</dbReference>
<dbReference type="EMBL" id="JBHTGR010000005">
    <property type="protein sequence ID" value="MFC7746249.1"/>
    <property type="molecule type" value="Genomic_DNA"/>
</dbReference>
<dbReference type="RefSeq" id="WP_382357731.1">
    <property type="nucleotide sequence ID" value="NZ_JBHTGR010000005.1"/>
</dbReference>
<organism evidence="2 3">
    <name type="scientific">Lentibacillus kimchii</name>
    <dbReference type="NCBI Taxonomy" id="1542911"/>
    <lineage>
        <taxon>Bacteria</taxon>
        <taxon>Bacillati</taxon>
        <taxon>Bacillota</taxon>
        <taxon>Bacilli</taxon>
        <taxon>Bacillales</taxon>
        <taxon>Bacillaceae</taxon>
        <taxon>Lentibacillus</taxon>
    </lineage>
</organism>